<dbReference type="EMBL" id="CP101497">
    <property type="protein sequence ID" value="UTT63010.1"/>
    <property type="molecule type" value="Genomic_DNA"/>
</dbReference>
<sequence>MYALSTGAGFGPYLAIVIRLRDKVREIGPARTAALAWSIVRARLKRAAS</sequence>
<organism evidence="1 2">
    <name type="scientific">Microcella humidisoli</name>
    <dbReference type="NCBI Taxonomy" id="2963406"/>
    <lineage>
        <taxon>Bacteria</taxon>
        <taxon>Bacillati</taxon>
        <taxon>Actinomycetota</taxon>
        <taxon>Actinomycetes</taxon>
        <taxon>Micrococcales</taxon>
        <taxon>Microbacteriaceae</taxon>
        <taxon>Microcella</taxon>
    </lineage>
</organism>
<keyword evidence="2" id="KW-1185">Reference proteome</keyword>
<gene>
    <name evidence="1" type="ORF">NNL39_02565</name>
</gene>
<dbReference type="Proteomes" id="UP001060039">
    <property type="component" value="Chromosome"/>
</dbReference>
<accession>A0ABY5FXI0</accession>
<protein>
    <submittedName>
        <fullName evidence="1">Uncharacterized protein</fullName>
    </submittedName>
</protein>
<reference evidence="1" key="1">
    <citation type="submission" date="2022-07" db="EMBL/GenBank/DDBJ databases">
        <title>Taxonomic analysis of Microcella humidisoli nov. sp., isolated from riverside soil.</title>
        <authorList>
            <person name="Molina K.M."/>
            <person name="Kim S.B."/>
        </authorList>
    </citation>
    <scope>NUCLEOTIDE SEQUENCE</scope>
    <source>
        <strain evidence="1">MMS21-STM10</strain>
    </source>
</reference>
<evidence type="ECO:0000313" key="1">
    <source>
        <dbReference type="EMBL" id="UTT63010.1"/>
    </source>
</evidence>
<dbReference type="RefSeq" id="WP_255160143.1">
    <property type="nucleotide sequence ID" value="NZ_CP101497.1"/>
</dbReference>
<evidence type="ECO:0000313" key="2">
    <source>
        <dbReference type="Proteomes" id="UP001060039"/>
    </source>
</evidence>
<name>A0ABY5FXI0_9MICO</name>
<proteinExistence type="predicted"/>